<dbReference type="Pfam" id="PF02661">
    <property type="entry name" value="Fic"/>
    <property type="match status" value="1"/>
</dbReference>
<dbReference type="InterPro" id="IPR036597">
    <property type="entry name" value="Fido-like_dom_sf"/>
</dbReference>
<dbReference type="InterPro" id="IPR053737">
    <property type="entry name" value="Type_II_TA_Toxin"/>
</dbReference>
<dbReference type="InterPro" id="IPR006440">
    <property type="entry name" value="Doc"/>
</dbReference>
<evidence type="ECO:0000313" key="2">
    <source>
        <dbReference type="EMBL" id="OGK37660.1"/>
    </source>
</evidence>
<dbReference type="InterPro" id="IPR003812">
    <property type="entry name" value="Fido"/>
</dbReference>
<dbReference type="PANTHER" id="PTHR39426">
    <property type="entry name" value="HOMOLOGY TO DEATH-ON-CURING PROTEIN OF PHAGE P1"/>
    <property type="match status" value="1"/>
</dbReference>
<dbReference type="SUPFAM" id="SSF140931">
    <property type="entry name" value="Fic-like"/>
    <property type="match status" value="1"/>
</dbReference>
<evidence type="ECO:0000313" key="3">
    <source>
        <dbReference type="Proteomes" id="UP000176803"/>
    </source>
</evidence>
<proteinExistence type="predicted"/>
<name>A0A1F7I2P5_9BACT</name>
<organism evidence="2 3">
    <name type="scientific">Candidatus Roizmanbacteria bacterium RIFCSPHIGHO2_12_FULL_41_11</name>
    <dbReference type="NCBI Taxonomy" id="1802052"/>
    <lineage>
        <taxon>Bacteria</taxon>
        <taxon>Candidatus Roizmaniibacteriota</taxon>
    </lineage>
</organism>
<dbReference type="NCBIfam" id="TIGR01550">
    <property type="entry name" value="DOC_P1"/>
    <property type="match status" value="1"/>
</dbReference>
<sequence length="151" mass="17877">MKKPSVNFPTIKPPVIIYYLALQDIKEICLETVKLLYRFNEPVPEFETRFPHKLESVLEIPKQHIYGRELYPTIEQKAACYFYFIIKNHPLLNGNKRVAIISSYVFLKLNGRTFVAPWDKIYDFAIKISCPTYNHEKELTEVVIFIKKYSK</sequence>
<accession>A0A1F7I2P5</accession>
<dbReference type="AlphaFoldDB" id="A0A1F7I2P5"/>
<dbReference type="PROSITE" id="PS51459">
    <property type="entry name" value="FIDO"/>
    <property type="match status" value="1"/>
</dbReference>
<dbReference type="EMBL" id="MGAC01000034">
    <property type="protein sequence ID" value="OGK37660.1"/>
    <property type="molecule type" value="Genomic_DNA"/>
</dbReference>
<protein>
    <recommendedName>
        <fullName evidence="1">Fido domain-containing protein</fullName>
    </recommendedName>
</protein>
<gene>
    <name evidence="2" type="ORF">A3F03_03345</name>
</gene>
<dbReference type="PANTHER" id="PTHR39426:SF1">
    <property type="entry name" value="HOMOLOGY TO DEATH-ON-CURING PROTEIN OF PHAGE P1"/>
    <property type="match status" value="1"/>
</dbReference>
<dbReference type="GO" id="GO:0016301">
    <property type="term" value="F:kinase activity"/>
    <property type="evidence" value="ECO:0007669"/>
    <property type="project" value="InterPro"/>
</dbReference>
<reference evidence="2 3" key="1">
    <citation type="journal article" date="2016" name="Nat. Commun.">
        <title>Thousands of microbial genomes shed light on interconnected biogeochemical processes in an aquifer system.</title>
        <authorList>
            <person name="Anantharaman K."/>
            <person name="Brown C.T."/>
            <person name="Hug L.A."/>
            <person name="Sharon I."/>
            <person name="Castelle C.J."/>
            <person name="Probst A.J."/>
            <person name="Thomas B.C."/>
            <person name="Singh A."/>
            <person name="Wilkins M.J."/>
            <person name="Karaoz U."/>
            <person name="Brodie E.L."/>
            <person name="Williams K.H."/>
            <person name="Hubbard S.S."/>
            <person name="Banfield J.F."/>
        </authorList>
    </citation>
    <scope>NUCLEOTIDE SEQUENCE [LARGE SCALE GENOMIC DNA]</scope>
</reference>
<feature type="domain" description="Fido" evidence="1">
    <location>
        <begin position="20"/>
        <end position="148"/>
    </location>
</feature>
<dbReference type="Gene3D" id="1.20.120.1870">
    <property type="entry name" value="Fic/DOC protein, Fido domain"/>
    <property type="match status" value="1"/>
</dbReference>
<comment type="caution">
    <text evidence="2">The sequence shown here is derived from an EMBL/GenBank/DDBJ whole genome shotgun (WGS) entry which is preliminary data.</text>
</comment>
<dbReference type="Proteomes" id="UP000176803">
    <property type="component" value="Unassembled WGS sequence"/>
</dbReference>
<evidence type="ECO:0000259" key="1">
    <source>
        <dbReference type="PROSITE" id="PS51459"/>
    </source>
</evidence>